<dbReference type="SUPFAM" id="SSF53271">
    <property type="entry name" value="PRTase-like"/>
    <property type="match status" value="1"/>
</dbReference>
<evidence type="ECO:0000313" key="2">
    <source>
        <dbReference type="Proteomes" id="UP000034235"/>
    </source>
</evidence>
<comment type="caution">
    <text evidence="1">The sequence shown here is derived from an EMBL/GenBank/DDBJ whole genome shotgun (WGS) entry which is preliminary data.</text>
</comment>
<proteinExistence type="predicted"/>
<evidence type="ECO:0000313" key="1">
    <source>
        <dbReference type="EMBL" id="KKQ66993.1"/>
    </source>
</evidence>
<name>A0A0G0JH41_9BACT</name>
<dbReference type="Gene3D" id="3.40.50.2020">
    <property type="match status" value="1"/>
</dbReference>
<organism evidence="1 2">
    <name type="scientific">Candidatus Daviesbacteria bacterium GW2011_GWA2_38_24</name>
    <dbReference type="NCBI Taxonomy" id="1618422"/>
    <lineage>
        <taxon>Bacteria</taxon>
        <taxon>Candidatus Daviesiibacteriota</taxon>
    </lineage>
</organism>
<gene>
    <name evidence="1" type="ORF">US86_C0002G0110</name>
</gene>
<evidence type="ECO:0008006" key="3">
    <source>
        <dbReference type="Google" id="ProtNLM"/>
    </source>
</evidence>
<sequence length="125" mass="13811">MAKGEHLSKSQLILADAIWAAGAFKVGSFRLKLHETDPEAPFSPFYISMREKNVKEGQYPMLQKATANALYIDTLPLVAERNIDYVVGIPNAGTPLAEAYAVLSDIPQLKMTKVETSAGRFYHLL</sequence>
<protein>
    <recommendedName>
        <fullName evidence="3">Orotate phosphoribosyltransferase</fullName>
    </recommendedName>
</protein>
<dbReference type="AlphaFoldDB" id="A0A0G0JH41"/>
<accession>A0A0G0JH41</accession>
<dbReference type="Proteomes" id="UP000034235">
    <property type="component" value="Unassembled WGS sequence"/>
</dbReference>
<dbReference type="InterPro" id="IPR029057">
    <property type="entry name" value="PRTase-like"/>
</dbReference>
<dbReference type="EMBL" id="LBUP01000002">
    <property type="protein sequence ID" value="KKQ66993.1"/>
    <property type="molecule type" value="Genomic_DNA"/>
</dbReference>
<reference evidence="1 2" key="1">
    <citation type="journal article" date="2015" name="Nature">
        <title>rRNA introns, odd ribosomes, and small enigmatic genomes across a large radiation of phyla.</title>
        <authorList>
            <person name="Brown C.T."/>
            <person name="Hug L.A."/>
            <person name="Thomas B.C."/>
            <person name="Sharon I."/>
            <person name="Castelle C.J."/>
            <person name="Singh A."/>
            <person name="Wilkins M.J."/>
            <person name="Williams K.H."/>
            <person name="Banfield J.F."/>
        </authorList>
    </citation>
    <scope>NUCLEOTIDE SEQUENCE [LARGE SCALE GENOMIC DNA]</scope>
</reference>